<reference evidence="1" key="1">
    <citation type="submission" date="2021-01" db="EMBL/GenBank/DDBJ databases">
        <title>Modified the classification status of verrucomicrobia.</title>
        <authorList>
            <person name="Feng X."/>
        </authorList>
    </citation>
    <scope>NUCLEOTIDE SEQUENCE</scope>
    <source>
        <strain evidence="1">KCTC 12986</strain>
    </source>
</reference>
<keyword evidence="2" id="KW-1185">Reference proteome</keyword>
<dbReference type="EMBL" id="JAENIO010000002">
    <property type="protein sequence ID" value="MBK1832645.1"/>
    <property type="molecule type" value="Genomic_DNA"/>
</dbReference>
<dbReference type="Proteomes" id="UP000604083">
    <property type="component" value="Unassembled WGS sequence"/>
</dbReference>
<evidence type="ECO:0000313" key="2">
    <source>
        <dbReference type="Proteomes" id="UP000604083"/>
    </source>
</evidence>
<comment type="caution">
    <text evidence="1">The sequence shown here is derived from an EMBL/GenBank/DDBJ whole genome shotgun (WGS) entry which is preliminary data.</text>
</comment>
<organism evidence="1 2">
    <name type="scientific">Roseibacillus ishigakijimensis</name>
    <dbReference type="NCBI Taxonomy" id="454146"/>
    <lineage>
        <taxon>Bacteria</taxon>
        <taxon>Pseudomonadati</taxon>
        <taxon>Verrucomicrobiota</taxon>
        <taxon>Verrucomicrobiia</taxon>
        <taxon>Verrucomicrobiales</taxon>
        <taxon>Verrucomicrobiaceae</taxon>
        <taxon>Roseibacillus</taxon>
    </lineage>
</organism>
<name>A0A934RKY2_9BACT</name>
<evidence type="ECO:0000313" key="1">
    <source>
        <dbReference type="EMBL" id="MBK1832645.1"/>
    </source>
</evidence>
<gene>
    <name evidence="1" type="ORF">JIN78_01115</name>
</gene>
<proteinExistence type="predicted"/>
<protein>
    <submittedName>
        <fullName evidence="1">Uncharacterized protein</fullName>
    </submittedName>
</protein>
<dbReference type="RefSeq" id="WP_200390079.1">
    <property type="nucleotide sequence ID" value="NZ_JAENIO010000002.1"/>
</dbReference>
<accession>A0A934RKY2</accession>
<sequence>MSEENALSSSRPVGSLTVHRQSAQTGAFAFIPLPFVDDWLITRERKSLVRKILNNRQISHEEDAAEILAEGNSVGFFKKIGGMAKGLVMKPLKKLFRSFLFWLTVRRAVLTFAATYFLARFLMKEEVLASGSKLDKDEAKRLAKIFHQVVSNLDRRLAKESVRHLWEFMRQSKKADQDNVPEESVGEAIEKEAPGILADFDRRVTAALAAN</sequence>
<dbReference type="AlphaFoldDB" id="A0A934RKY2"/>